<evidence type="ECO:0008006" key="3">
    <source>
        <dbReference type="Google" id="ProtNLM"/>
    </source>
</evidence>
<protein>
    <recommendedName>
        <fullName evidence="3">Flp pilus-assembly TadG-like N-terminal domain-containing protein</fullName>
    </recommendedName>
</protein>
<evidence type="ECO:0000313" key="2">
    <source>
        <dbReference type="Proteomes" id="UP001595379"/>
    </source>
</evidence>
<dbReference type="Proteomes" id="UP001595379">
    <property type="component" value="Unassembled WGS sequence"/>
</dbReference>
<comment type="caution">
    <text evidence="1">The sequence shown here is derived from an EMBL/GenBank/DDBJ whole genome shotgun (WGS) entry which is preliminary data.</text>
</comment>
<evidence type="ECO:0000313" key="1">
    <source>
        <dbReference type="EMBL" id="MFC2925927.1"/>
    </source>
</evidence>
<accession>A0ABV6ZX08</accession>
<gene>
    <name evidence="1" type="ORF">ACFOOR_07400</name>
</gene>
<sequence>MVALGLMALVAALLTQYAQQVIGIFDEARAARAAAREHVLTSAHLESLAIRGDGGDRLSPDDEPALLDGEMRENIQTAQTPAGEVLIFAIDSAAYSARVRALKPLPCVFEAVGRQCANEP</sequence>
<reference evidence="2" key="1">
    <citation type="journal article" date="2019" name="Int. J. Syst. Evol. Microbiol.">
        <title>The Global Catalogue of Microorganisms (GCM) 10K type strain sequencing project: providing services to taxonomists for standard genome sequencing and annotation.</title>
        <authorList>
            <consortium name="The Broad Institute Genomics Platform"/>
            <consortium name="The Broad Institute Genome Sequencing Center for Infectious Disease"/>
            <person name="Wu L."/>
            <person name="Ma J."/>
        </authorList>
    </citation>
    <scope>NUCLEOTIDE SEQUENCE [LARGE SCALE GENOMIC DNA]</scope>
    <source>
        <strain evidence="2">KCTC 52487</strain>
    </source>
</reference>
<keyword evidence="2" id="KW-1185">Reference proteome</keyword>
<dbReference type="RefSeq" id="WP_343164885.1">
    <property type="nucleotide sequence ID" value="NZ_JBHRSV010000012.1"/>
</dbReference>
<organism evidence="1 2">
    <name type="scientific">Hyphobacterium vulgare</name>
    <dbReference type="NCBI Taxonomy" id="1736751"/>
    <lineage>
        <taxon>Bacteria</taxon>
        <taxon>Pseudomonadati</taxon>
        <taxon>Pseudomonadota</taxon>
        <taxon>Alphaproteobacteria</taxon>
        <taxon>Maricaulales</taxon>
        <taxon>Maricaulaceae</taxon>
        <taxon>Hyphobacterium</taxon>
    </lineage>
</organism>
<proteinExistence type="predicted"/>
<name>A0ABV6ZX08_9PROT</name>
<dbReference type="EMBL" id="JBHRSV010000012">
    <property type="protein sequence ID" value="MFC2925927.1"/>
    <property type="molecule type" value="Genomic_DNA"/>
</dbReference>